<name>A0A022QGT6_ERYGU</name>
<evidence type="ECO:0008006" key="5">
    <source>
        <dbReference type="Google" id="ProtNLM"/>
    </source>
</evidence>
<dbReference type="InterPro" id="IPR011990">
    <property type="entry name" value="TPR-like_helical_dom_sf"/>
</dbReference>
<evidence type="ECO:0000256" key="2">
    <source>
        <dbReference type="PROSITE-ProRule" id="PRU00708"/>
    </source>
</evidence>
<sequence length="400" mass="45940">MEAVLLSSPPFTVKRKRFRQFTSDNRNRNRNRNRNLKHSSIVWLGLRCEIFAPKILDKKSKALSADNSTLPALLLHYAASGSLSKALGIWDEMINSSLMPNAQLVSQLIFIFGCTQDFGTVAKILRQMELKDSKLLPDIFTLSVSHFGKNGHLECMEIMIKKMCSMGYSIDSVTGNAYVLYHSLFGSLADTEAAYGRLKKSRILIEEEAIRAFALAYIKKNKFYELGCFVQEVGLGRRNVGNLLWNLLILSYAANFKMKSLQREFVRMVESGFNPDLNTFNIRSVAFSRMSLLWDLHLSIEHMKHEAVFPDIVTYGCVVDAYMDKRLGRNLEFALNEFNWNDSVSISTDSLVFEAMGKGDFHSSSEVVMEYVKRKDWTYKMLISVYLKKKFRSNQIFWNY</sequence>
<dbReference type="AlphaFoldDB" id="A0A022QGT6"/>
<accession>A0A022QGT6</accession>
<gene>
    <name evidence="3" type="ORF">MIMGU_mgv1a026540mg</name>
</gene>
<organism evidence="3 4">
    <name type="scientific">Erythranthe guttata</name>
    <name type="common">Yellow monkey flower</name>
    <name type="synonym">Mimulus guttatus</name>
    <dbReference type="NCBI Taxonomy" id="4155"/>
    <lineage>
        <taxon>Eukaryota</taxon>
        <taxon>Viridiplantae</taxon>
        <taxon>Streptophyta</taxon>
        <taxon>Embryophyta</taxon>
        <taxon>Tracheophyta</taxon>
        <taxon>Spermatophyta</taxon>
        <taxon>Magnoliopsida</taxon>
        <taxon>eudicotyledons</taxon>
        <taxon>Gunneridae</taxon>
        <taxon>Pentapetalae</taxon>
        <taxon>asterids</taxon>
        <taxon>lamiids</taxon>
        <taxon>Lamiales</taxon>
        <taxon>Phrymaceae</taxon>
        <taxon>Erythranthe</taxon>
    </lineage>
</organism>
<dbReference type="eggNOG" id="KOG4197">
    <property type="taxonomic scope" value="Eukaryota"/>
</dbReference>
<evidence type="ECO:0000313" key="3">
    <source>
        <dbReference type="EMBL" id="EYU25755.1"/>
    </source>
</evidence>
<dbReference type="PANTHER" id="PTHR47493:SF1">
    <property type="entry name" value="OS08G0520200 PROTEIN"/>
    <property type="match status" value="1"/>
</dbReference>
<keyword evidence="1" id="KW-0677">Repeat</keyword>
<dbReference type="Gene3D" id="1.25.40.10">
    <property type="entry name" value="Tetratricopeptide repeat domain"/>
    <property type="match status" value="2"/>
</dbReference>
<evidence type="ECO:0000313" key="4">
    <source>
        <dbReference type="Proteomes" id="UP000030748"/>
    </source>
</evidence>
<keyword evidence="4" id="KW-1185">Reference proteome</keyword>
<dbReference type="EMBL" id="KI631864">
    <property type="protein sequence ID" value="EYU25755.1"/>
    <property type="molecule type" value="Genomic_DNA"/>
</dbReference>
<dbReference type="Proteomes" id="UP000030748">
    <property type="component" value="Unassembled WGS sequence"/>
</dbReference>
<feature type="repeat" description="PPR" evidence="2">
    <location>
        <begin position="66"/>
        <end position="100"/>
    </location>
</feature>
<proteinExistence type="predicted"/>
<evidence type="ECO:0000256" key="1">
    <source>
        <dbReference type="ARBA" id="ARBA00022737"/>
    </source>
</evidence>
<dbReference type="InterPro" id="IPR002885">
    <property type="entry name" value="PPR_rpt"/>
</dbReference>
<protein>
    <recommendedName>
        <fullName evidence="5">Pentacotripeptide-repeat region of PRORP domain-containing protein</fullName>
    </recommendedName>
</protein>
<dbReference type="PANTHER" id="PTHR47493">
    <property type="entry name" value="OS08G0520200 PROTEIN"/>
    <property type="match status" value="1"/>
</dbReference>
<reference evidence="3 4" key="1">
    <citation type="journal article" date="2013" name="Proc. Natl. Acad. Sci. U.S.A.">
        <title>Fine-scale variation in meiotic recombination in Mimulus inferred from population shotgun sequencing.</title>
        <authorList>
            <person name="Hellsten U."/>
            <person name="Wright K.M."/>
            <person name="Jenkins J."/>
            <person name="Shu S."/>
            <person name="Yuan Y."/>
            <person name="Wessler S.R."/>
            <person name="Schmutz J."/>
            <person name="Willis J.H."/>
            <person name="Rokhsar D.S."/>
        </authorList>
    </citation>
    <scope>NUCLEOTIDE SEQUENCE [LARGE SCALE GENOMIC DNA]</scope>
    <source>
        <strain evidence="4">cv. DUN x IM62</strain>
    </source>
</reference>
<dbReference type="PROSITE" id="PS51375">
    <property type="entry name" value="PPR"/>
    <property type="match status" value="1"/>
</dbReference>